<organism evidence="3 4">
    <name type="scientific">Aphis craccivora</name>
    <name type="common">Cowpea aphid</name>
    <dbReference type="NCBI Taxonomy" id="307492"/>
    <lineage>
        <taxon>Eukaryota</taxon>
        <taxon>Metazoa</taxon>
        <taxon>Ecdysozoa</taxon>
        <taxon>Arthropoda</taxon>
        <taxon>Hexapoda</taxon>
        <taxon>Insecta</taxon>
        <taxon>Pterygota</taxon>
        <taxon>Neoptera</taxon>
        <taxon>Paraneoptera</taxon>
        <taxon>Hemiptera</taxon>
        <taxon>Sternorrhyncha</taxon>
        <taxon>Aphidomorpha</taxon>
        <taxon>Aphidoidea</taxon>
        <taxon>Aphididae</taxon>
        <taxon>Aphidini</taxon>
        <taxon>Aphis</taxon>
        <taxon>Aphis</taxon>
    </lineage>
</organism>
<feature type="transmembrane region" description="Helical" evidence="2">
    <location>
        <begin position="35"/>
        <end position="53"/>
    </location>
</feature>
<comment type="caution">
    <text evidence="3">The sequence shown here is derived from an EMBL/GenBank/DDBJ whole genome shotgun (WGS) entry which is preliminary data.</text>
</comment>
<dbReference type="OrthoDB" id="6606813at2759"/>
<keyword evidence="2" id="KW-0812">Transmembrane</keyword>
<keyword evidence="4" id="KW-1185">Reference proteome</keyword>
<feature type="region of interest" description="Disordered" evidence="1">
    <location>
        <begin position="141"/>
        <end position="199"/>
    </location>
</feature>
<protein>
    <submittedName>
        <fullName evidence="3">Phospholipid transfer protein C2CD2L</fullName>
    </submittedName>
</protein>
<dbReference type="AlphaFoldDB" id="A0A6G0YSJ4"/>
<evidence type="ECO:0000256" key="2">
    <source>
        <dbReference type="SAM" id="Phobius"/>
    </source>
</evidence>
<sequence>MFHIYYKPNSKLKILLMHDHNKNKEYKNMRKIIEIWYLAIFTRAFYLYLFIFLEDEEQNAVSKGTTDLTNERLSMYNDHYLQEPFAGSSVNQIRKNVQEENKNKHISYNINTVFNNKDYLQMPSDHRNMTQDGVTSRMGFYNNSSSQQKRESETGISVDRKYDTGYNGMHEGEMSAGRFPSDGQQLLSTLGDHKKIDKG</sequence>
<proteinExistence type="predicted"/>
<name>A0A6G0YSJ4_APHCR</name>
<reference evidence="3 4" key="1">
    <citation type="submission" date="2019-08" db="EMBL/GenBank/DDBJ databases">
        <title>Whole genome of Aphis craccivora.</title>
        <authorList>
            <person name="Voronova N.V."/>
            <person name="Shulinski R.S."/>
            <person name="Bandarenka Y.V."/>
            <person name="Zhorov D.G."/>
            <person name="Warner D."/>
        </authorList>
    </citation>
    <scope>NUCLEOTIDE SEQUENCE [LARGE SCALE GENOMIC DNA]</scope>
    <source>
        <strain evidence="3">180601</strain>
        <tissue evidence="3">Whole Body</tissue>
    </source>
</reference>
<keyword evidence="2" id="KW-1133">Transmembrane helix</keyword>
<dbReference type="EMBL" id="VUJU01002567">
    <property type="protein sequence ID" value="KAF0760823.1"/>
    <property type="molecule type" value="Genomic_DNA"/>
</dbReference>
<evidence type="ECO:0000313" key="3">
    <source>
        <dbReference type="EMBL" id="KAF0760823.1"/>
    </source>
</evidence>
<gene>
    <name evidence="3" type="ORF">FWK35_00012415</name>
</gene>
<keyword evidence="2" id="KW-0472">Membrane</keyword>
<dbReference type="Proteomes" id="UP000478052">
    <property type="component" value="Unassembled WGS sequence"/>
</dbReference>
<accession>A0A6G0YSJ4</accession>
<feature type="compositionally biased region" description="Basic and acidic residues" evidence="1">
    <location>
        <begin position="148"/>
        <end position="163"/>
    </location>
</feature>
<evidence type="ECO:0000256" key="1">
    <source>
        <dbReference type="SAM" id="MobiDB-lite"/>
    </source>
</evidence>
<evidence type="ECO:0000313" key="4">
    <source>
        <dbReference type="Proteomes" id="UP000478052"/>
    </source>
</evidence>